<evidence type="ECO:0000256" key="3">
    <source>
        <dbReference type="SAM" id="MobiDB-lite"/>
    </source>
</evidence>
<protein>
    <submittedName>
        <fullName evidence="4">Regulatory protein, luxR family</fullName>
    </submittedName>
</protein>
<dbReference type="OrthoDB" id="5476461at2"/>
<sequence length="999" mass="106580">MASDVDTAPLVGRADQLAVLCAALHHDIGPGQTAAVFVSGESGVGKTRLLTEAAARLRDAGAVVLTGSCLDIGDASPLHPVLQALRRFDAELAAGQARTSSTVRGLLRTFVEETGGADSAGALLERVSRGLSMIAQGRPLVLVLDDLQWVDRTTRQLLLYLLAGLGDLQLSVLAAVRAESLQGAHPLRRVLTELRRLRSVRVLDLAPLDRADTDRLAVEIVGTPLAPEAAEQIWQRSGGNPFVVEELARDLRDGRAGLSDTLREIFLSRVDALPRHAHAAVHAVAVGVEPVEHWLLAEVLGLPEAELIEALREAVAHRLLVGADDGYRLRHRLVAEVLAHELLPAERTGLHRRYAEALTRAPAELHQARLAHHWRLAGEPGRALPAAMAAAGEAERLYGFAEAHRHWTAALQLAATPVSGPGATPPEVDRAVLLEHAAETAHQSGEHARALSLLTELTGGEPLDPSCGLRIRRARYLAAAGRSAPAEAEYRSVLESAECTTRERTTAAARLAELLLHLGRYADAGQRAREALELAATVGGSTTEVVLASSALGFSEAFLEDPDAGLTVVRRALDTAERSGGPEDVACAYLHLAELMTGPLNILEEGVVVARRGAERVAELGLGRTYETRLLAIATNGLFRVGQWAEAEKVVAAALRHRPSGADAVELLLARCRLSVGYGDVEASDRDLEAVATMLAGGGAPRHVLPMLILRAGLAMWQGRHDVARQAVQRGLTESRSDDVVLLGTLAWHGLRAEAEAHASRTVAVDPTAVRRLRDALDRVASKSRTAAGPVRLSADGFLVLSMAELTRLDGRGDPEAWARSAAEWDKRHHPYPAAYSRLRQAEALLARRSRGKAVGRLLREAHEMAQGLGAVPLTSEIRTLAGRARVELTERAPSAPATGVPRARAGRSRPVGAGRTRAGGADGAGAPVGSDADELTTLTAREREVLAAVAEGLTNREIGQRLFISERTIGVHVSHIFDKLQVRTRVQASAIHLRTRGA</sequence>
<dbReference type="SMART" id="SM00421">
    <property type="entry name" value="HTH_LUXR"/>
    <property type="match status" value="1"/>
</dbReference>
<evidence type="ECO:0000313" key="5">
    <source>
        <dbReference type="Proteomes" id="UP000198226"/>
    </source>
</evidence>
<feature type="compositionally biased region" description="Low complexity" evidence="3">
    <location>
        <begin position="911"/>
        <end position="931"/>
    </location>
</feature>
<dbReference type="PANTHER" id="PTHR16305:SF35">
    <property type="entry name" value="TRANSCRIPTIONAL ACTIVATOR DOMAIN"/>
    <property type="match status" value="1"/>
</dbReference>
<evidence type="ECO:0000313" key="4">
    <source>
        <dbReference type="EMBL" id="SCG43833.1"/>
    </source>
</evidence>
<dbReference type="Pfam" id="PF00196">
    <property type="entry name" value="GerE"/>
    <property type="match status" value="1"/>
</dbReference>
<dbReference type="PROSITE" id="PS00622">
    <property type="entry name" value="HTH_LUXR_1"/>
    <property type="match status" value="1"/>
</dbReference>
<dbReference type="GO" id="GO:0006355">
    <property type="term" value="P:regulation of DNA-templated transcription"/>
    <property type="evidence" value="ECO:0007669"/>
    <property type="project" value="InterPro"/>
</dbReference>
<reference evidence="5" key="1">
    <citation type="submission" date="2016-06" db="EMBL/GenBank/DDBJ databases">
        <authorList>
            <person name="Varghese N."/>
            <person name="Submissions Spin"/>
        </authorList>
    </citation>
    <scope>NUCLEOTIDE SEQUENCE [LARGE SCALE GENOMIC DNA]</scope>
    <source>
        <strain evidence="5">DSM 44983</strain>
    </source>
</reference>
<dbReference type="RefSeq" id="WP_067314592.1">
    <property type="nucleotide sequence ID" value="NZ_LRMV01000215.1"/>
</dbReference>
<dbReference type="SUPFAM" id="SSF46894">
    <property type="entry name" value="C-terminal effector domain of the bipartite response regulators"/>
    <property type="match status" value="1"/>
</dbReference>
<dbReference type="Gene3D" id="1.10.10.10">
    <property type="entry name" value="Winged helix-like DNA-binding domain superfamily/Winged helix DNA-binding domain"/>
    <property type="match status" value="1"/>
</dbReference>
<dbReference type="EMBL" id="LT607752">
    <property type="protein sequence ID" value="SCG43833.1"/>
    <property type="molecule type" value="Genomic_DNA"/>
</dbReference>
<feature type="region of interest" description="Disordered" evidence="3">
    <location>
        <begin position="889"/>
        <end position="932"/>
    </location>
</feature>
<accession>A0A109IFZ1</accession>
<dbReference type="InterPro" id="IPR011990">
    <property type="entry name" value="TPR-like_helical_dom_sf"/>
</dbReference>
<dbReference type="PROSITE" id="PS50043">
    <property type="entry name" value="HTH_LUXR_2"/>
    <property type="match status" value="1"/>
</dbReference>
<dbReference type="GO" id="GO:0005524">
    <property type="term" value="F:ATP binding"/>
    <property type="evidence" value="ECO:0007669"/>
    <property type="project" value="UniProtKB-KW"/>
</dbReference>
<keyword evidence="1" id="KW-0547">Nucleotide-binding</keyword>
<evidence type="ECO:0000256" key="2">
    <source>
        <dbReference type="ARBA" id="ARBA00022840"/>
    </source>
</evidence>
<dbReference type="InterPro" id="IPR041664">
    <property type="entry name" value="AAA_16"/>
</dbReference>
<keyword evidence="2" id="KW-0067">ATP-binding</keyword>
<dbReference type="GO" id="GO:0005737">
    <property type="term" value="C:cytoplasm"/>
    <property type="evidence" value="ECO:0007669"/>
    <property type="project" value="TreeGrafter"/>
</dbReference>
<dbReference type="Pfam" id="PF13191">
    <property type="entry name" value="AAA_16"/>
    <property type="match status" value="1"/>
</dbReference>
<dbReference type="PRINTS" id="PR00038">
    <property type="entry name" value="HTHLUXR"/>
</dbReference>
<evidence type="ECO:0000256" key="1">
    <source>
        <dbReference type="ARBA" id="ARBA00022741"/>
    </source>
</evidence>
<dbReference type="InterPro" id="IPR027417">
    <property type="entry name" value="P-loop_NTPase"/>
</dbReference>
<dbReference type="AlphaFoldDB" id="A0A109IFZ1"/>
<keyword evidence="5" id="KW-1185">Reference proteome</keyword>
<name>A0A109IFZ1_9ACTN</name>
<dbReference type="CDD" id="cd06170">
    <property type="entry name" value="LuxR_C_like"/>
    <property type="match status" value="1"/>
</dbReference>
<dbReference type="InterPro" id="IPR000792">
    <property type="entry name" value="Tscrpt_reg_LuxR_C"/>
</dbReference>
<dbReference type="SUPFAM" id="SSF48452">
    <property type="entry name" value="TPR-like"/>
    <property type="match status" value="2"/>
</dbReference>
<organism evidence="4 5">
    <name type="scientific">Micromonospora rifamycinica</name>
    <dbReference type="NCBI Taxonomy" id="291594"/>
    <lineage>
        <taxon>Bacteria</taxon>
        <taxon>Bacillati</taxon>
        <taxon>Actinomycetota</taxon>
        <taxon>Actinomycetes</taxon>
        <taxon>Micromonosporales</taxon>
        <taxon>Micromonosporaceae</taxon>
        <taxon>Micromonospora</taxon>
    </lineage>
</organism>
<dbReference type="Gene3D" id="1.25.40.10">
    <property type="entry name" value="Tetratricopeptide repeat domain"/>
    <property type="match status" value="1"/>
</dbReference>
<dbReference type="GO" id="GO:0003677">
    <property type="term" value="F:DNA binding"/>
    <property type="evidence" value="ECO:0007669"/>
    <property type="project" value="InterPro"/>
</dbReference>
<dbReference type="SUPFAM" id="SSF52540">
    <property type="entry name" value="P-loop containing nucleoside triphosphate hydrolases"/>
    <property type="match status" value="1"/>
</dbReference>
<gene>
    <name evidence="4" type="ORF">GA0070623_1059</name>
</gene>
<dbReference type="InterPro" id="IPR036388">
    <property type="entry name" value="WH-like_DNA-bd_sf"/>
</dbReference>
<dbReference type="Proteomes" id="UP000198226">
    <property type="component" value="Chromosome I"/>
</dbReference>
<dbReference type="InterPro" id="IPR016032">
    <property type="entry name" value="Sig_transdc_resp-reg_C-effctor"/>
</dbReference>
<dbReference type="GO" id="GO:0004016">
    <property type="term" value="F:adenylate cyclase activity"/>
    <property type="evidence" value="ECO:0007669"/>
    <property type="project" value="TreeGrafter"/>
</dbReference>
<proteinExistence type="predicted"/>
<dbReference type="PANTHER" id="PTHR16305">
    <property type="entry name" value="TESTICULAR SOLUBLE ADENYLYL CYCLASE"/>
    <property type="match status" value="1"/>
</dbReference>
<dbReference type="Gene3D" id="3.40.50.300">
    <property type="entry name" value="P-loop containing nucleotide triphosphate hydrolases"/>
    <property type="match status" value="1"/>
</dbReference>